<name>K0WRI1_9BACT</name>
<dbReference type="OrthoDB" id="396512at2"/>
<evidence type="ECO:0000256" key="2">
    <source>
        <dbReference type="ARBA" id="ARBA00022679"/>
    </source>
</evidence>
<dbReference type="Gene3D" id="3.90.550.10">
    <property type="entry name" value="Spore Coat Polysaccharide Biosynthesis Protein SpsA, Chain A"/>
    <property type="match status" value="1"/>
</dbReference>
<dbReference type="eggNOG" id="COG1216">
    <property type="taxonomic scope" value="Bacteria"/>
</dbReference>
<protein>
    <recommendedName>
        <fullName evidence="3">Glycosyltransferase 2-like domain-containing protein</fullName>
    </recommendedName>
</protein>
<evidence type="ECO:0000313" key="4">
    <source>
        <dbReference type="EMBL" id="EJZ61932.1"/>
    </source>
</evidence>
<dbReference type="RefSeq" id="WP_008862986.1">
    <property type="nucleotide sequence ID" value="NZ_JH815206.1"/>
</dbReference>
<gene>
    <name evidence="4" type="ORF">HMPREF9448_02609</name>
</gene>
<comment type="caution">
    <text evidence="4">The sequence shown here is derived from an EMBL/GenBank/DDBJ whole genome shotgun (WGS) entry which is preliminary data.</text>
</comment>
<evidence type="ECO:0000313" key="5">
    <source>
        <dbReference type="Proteomes" id="UP000006044"/>
    </source>
</evidence>
<proteinExistence type="predicted"/>
<dbReference type="PANTHER" id="PTHR22916">
    <property type="entry name" value="GLYCOSYLTRANSFERASE"/>
    <property type="match status" value="1"/>
</dbReference>
<evidence type="ECO:0000259" key="3">
    <source>
        <dbReference type="Pfam" id="PF00535"/>
    </source>
</evidence>
<dbReference type="Proteomes" id="UP000006044">
    <property type="component" value="Unassembled WGS sequence"/>
</dbReference>
<dbReference type="PANTHER" id="PTHR22916:SF51">
    <property type="entry name" value="GLYCOSYLTRANSFERASE EPSH-RELATED"/>
    <property type="match status" value="1"/>
</dbReference>
<dbReference type="InterPro" id="IPR029044">
    <property type="entry name" value="Nucleotide-diphossugar_trans"/>
</dbReference>
<accession>K0WRI1</accession>
<reference evidence="4 5" key="1">
    <citation type="submission" date="2012-08" db="EMBL/GenBank/DDBJ databases">
        <title>The Genome Sequence of Barnesiella intestinihominis YIT 11860.</title>
        <authorList>
            <consortium name="The Broad Institute Genome Sequencing Platform"/>
            <person name="Earl A."/>
            <person name="Ward D."/>
            <person name="Feldgarden M."/>
            <person name="Gevers D."/>
            <person name="Morotomi M."/>
            <person name="Walker B."/>
            <person name="Young S.K."/>
            <person name="Zeng Q."/>
            <person name="Gargeya S."/>
            <person name="Fitzgerald M."/>
            <person name="Haas B."/>
            <person name="Abouelleil A."/>
            <person name="Alvarado L."/>
            <person name="Arachchi H.M."/>
            <person name="Berlin A.M."/>
            <person name="Chapman S.B."/>
            <person name="Goldberg J."/>
            <person name="Griggs A."/>
            <person name="Gujja S."/>
            <person name="Hansen M."/>
            <person name="Howarth C."/>
            <person name="Imamovic A."/>
            <person name="Larimer J."/>
            <person name="McCowen C."/>
            <person name="Montmayeur A."/>
            <person name="Murphy C."/>
            <person name="Neiman D."/>
            <person name="Pearson M."/>
            <person name="Priest M."/>
            <person name="Roberts A."/>
            <person name="Saif S."/>
            <person name="Shea T."/>
            <person name="Sisk P."/>
            <person name="Sykes S."/>
            <person name="Wortman J."/>
            <person name="Nusbaum C."/>
            <person name="Birren B."/>
        </authorList>
    </citation>
    <scope>NUCLEOTIDE SEQUENCE [LARGE SCALE GENOMIC DNA]</scope>
    <source>
        <strain evidence="4 5">YIT 11860</strain>
    </source>
</reference>
<dbReference type="Pfam" id="PF00535">
    <property type="entry name" value="Glycos_transf_2"/>
    <property type="match status" value="1"/>
</dbReference>
<evidence type="ECO:0000256" key="1">
    <source>
        <dbReference type="ARBA" id="ARBA00022676"/>
    </source>
</evidence>
<keyword evidence="2" id="KW-0808">Transferase</keyword>
<dbReference type="SUPFAM" id="SSF53448">
    <property type="entry name" value="Nucleotide-diphospho-sugar transferases"/>
    <property type="match status" value="1"/>
</dbReference>
<dbReference type="HOGENOM" id="CLU_025996_25_0_10"/>
<dbReference type="AlphaFoldDB" id="K0WRI1"/>
<dbReference type="GO" id="GO:0016758">
    <property type="term" value="F:hexosyltransferase activity"/>
    <property type="evidence" value="ECO:0007669"/>
    <property type="project" value="UniProtKB-ARBA"/>
</dbReference>
<feature type="domain" description="Glycosyltransferase 2-like" evidence="3">
    <location>
        <begin position="6"/>
        <end position="131"/>
    </location>
</feature>
<dbReference type="GeneID" id="77849788"/>
<dbReference type="STRING" id="742726.HMPREF9448_02609"/>
<sequence>MQPFISVIIPVYNIERYIGKCLDSIVGQTLKEIEIIVVDDGSTDDSSRIIDRYARTDSRIVAIHKTNGGVVSARNCGIAQATGLYILFVDGDDHLAPDACERLLRKAQATSADMVIMRFDIEYPQHKEEPRFWSQDEYDPVTAIHTMAHEEFRWSLWSRLMRKELFDRPVDCPPQLIFGEDAYQITQLTYRAQKIVTLRDKILYHYTVRDSSVSQHAMTQQKAESIELYPQFIERFLQQTPDSEMFREDIVYIKFQAYLILLLKNWETGMKARCRFMSHSLKKYPRLKEISEVKRFTKLIHLYSFSSILGKLYMKYYIRKGKIRI</sequence>
<organism evidence="4 5">
    <name type="scientific">Barnesiella intestinihominis YIT 11860</name>
    <dbReference type="NCBI Taxonomy" id="742726"/>
    <lineage>
        <taxon>Bacteria</taxon>
        <taxon>Pseudomonadati</taxon>
        <taxon>Bacteroidota</taxon>
        <taxon>Bacteroidia</taxon>
        <taxon>Bacteroidales</taxon>
        <taxon>Barnesiellaceae</taxon>
        <taxon>Barnesiella</taxon>
    </lineage>
</organism>
<dbReference type="EMBL" id="ADLE01000018">
    <property type="protein sequence ID" value="EJZ61932.1"/>
    <property type="molecule type" value="Genomic_DNA"/>
</dbReference>
<dbReference type="CDD" id="cd00761">
    <property type="entry name" value="Glyco_tranf_GTA_type"/>
    <property type="match status" value="1"/>
</dbReference>
<keyword evidence="1" id="KW-0328">Glycosyltransferase</keyword>
<dbReference type="InterPro" id="IPR001173">
    <property type="entry name" value="Glyco_trans_2-like"/>
</dbReference>
<keyword evidence="5" id="KW-1185">Reference proteome</keyword>